<keyword evidence="9" id="KW-0012">Acyltransferase</keyword>
<comment type="caution">
    <text evidence="13">The sequence shown here is derived from an EMBL/GenBank/DDBJ whole genome shotgun (WGS) entry which is preliminary data.</text>
</comment>
<keyword evidence="5" id="KW-0863">Zinc-finger</keyword>
<sequence length="439" mass="47969">MAFGVSNSFKRGTVKTYSRQRARLETSYDAERPRKKIRMGVTGTIIEQNVNSHLYAEEPAGSHLLDEVSAAAKAHTETREDASREEPASSITAPSSPPAAENALFSSDALQDDSELSSAPSSPPRLPSPIPASRKPAFSFLKRKRPALDEGSASEPLSDITPNARKLPRLAKKPLTQMQIDLGGEVRKTCRTCGMEYIPSVKEDAALHSKFCALNVGGVDMGKAFAKDDSVKRIRSERAREDEREMVVTVDRKSSMAARNRTRKVLDVVNAELSATDIDDQHLWCALNPEQKIIETRKSSSEGGDRRGDRFKAFLYLVHDKCVGFCLAEKISSAFGVVDGCAAGEEGTKVITTSKSSSISVSTSADIALLGICRIWTSKAYRGKGLAVDLLECARNNFFYGVEAPKDLVAFSQPTESGGRLAERWFGAEIGWHIYRGDE</sequence>
<feature type="compositionally biased region" description="Low complexity" evidence="10">
    <location>
        <begin position="88"/>
        <end position="100"/>
    </location>
</feature>
<dbReference type="GO" id="GO:0061733">
    <property type="term" value="F:protein-lysine-acetyltransferase activity"/>
    <property type="evidence" value="ECO:0007669"/>
    <property type="project" value="TreeGrafter"/>
</dbReference>
<keyword evidence="3" id="KW-0808">Transferase</keyword>
<evidence type="ECO:0000256" key="10">
    <source>
        <dbReference type="SAM" id="MobiDB-lite"/>
    </source>
</evidence>
<evidence type="ECO:0000259" key="11">
    <source>
        <dbReference type="Pfam" id="PF13878"/>
    </source>
</evidence>
<dbReference type="PANTHER" id="PTHR45884:SF2">
    <property type="entry name" value="N-ACETYLTRANSFERASE ECO"/>
    <property type="match status" value="1"/>
</dbReference>
<evidence type="ECO:0000256" key="4">
    <source>
        <dbReference type="ARBA" id="ARBA00022723"/>
    </source>
</evidence>
<feature type="domain" description="N-acetyltransferase ESCO acetyl-transferase" evidence="12">
    <location>
        <begin position="368"/>
        <end position="435"/>
    </location>
</feature>
<dbReference type="InterPro" id="IPR028005">
    <property type="entry name" value="AcTrfase_ESCO_Znf_dom"/>
</dbReference>
<evidence type="ECO:0000256" key="6">
    <source>
        <dbReference type="ARBA" id="ARBA00022833"/>
    </source>
</evidence>
<dbReference type="GO" id="GO:0005634">
    <property type="term" value="C:nucleus"/>
    <property type="evidence" value="ECO:0007669"/>
    <property type="project" value="UniProtKB-SubCell"/>
</dbReference>
<feature type="region of interest" description="Disordered" evidence="10">
    <location>
        <begin position="70"/>
        <end position="135"/>
    </location>
</feature>
<comment type="subcellular location">
    <subcellularLocation>
        <location evidence="1">Nucleus</location>
    </subcellularLocation>
</comment>
<keyword evidence="8" id="KW-0131">Cell cycle</keyword>
<evidence type="ECO:0000259" key="12">
    <source>
        <dbReference type="Pfam" id="PF13880"/>
    </source>
</evidence>
<evidence type="ECO:0000256" key="1">
    <source>
        <dbReference type="ARBA" id="ARBA00004123"/>
    </source>
</evidence>
<reference evidence="13 14" key="1">
    <citation type="journal article" date="2020" name="Genomics">
        <title>Complete, high-quality genomes from long-read metagenomic sequencing of two wolf lichen thalli reveals enigmatic genome architecture.</title>
        <authorList>
            <person name="McKenzie S.K."/>
            <person name="Walston R.F."/>
            <person name="Allen J.L."/>
        </authorList>
    </citation>
    <scope>NUCLEOTIDE SEQUENCE [LARGE SCALE GENOMIC DNA]</scope>
    <source>
        <strain evidence="13">WasteWater1</strain>
    </source>
</reference>
<evidence type="ECO:0000313" key="13">
    <source>
        <dbReference type="EMBL" id="KAF6218686.1"/>
    </source>
</evidence>
<evidence type="ECO:0000256" key="2">
    <source>
        <dbReference type="ARBA" id="ARBA00005816"/>
    </source>
</evidence>
<keyword evidence="7" id="KW-0539">Nucleus</keyword>
<feature type="compositionally biased region" description="Basic and acidic residues" evidence="10">
    <location>
        <begin position="74"/>
        <end position="87"/>
    </location>
</feature>
<accession>A0A8H6C8L4</accession>
<dbReference type="GO" id="GO:0007064">
    <property type="term" value="P:mitotic sister chromatid cohesion"/>
    <property type="evidence" value="ECO:0007669"/>
    <property type="project" value="TreeGrafter"/>
</dbReference>
<dbReference type="Pfam" id="PF13878">
    <property type="entry name" value="zf-C2H2_3"/>
    <property type="match status" value="1"/>
</dbReference>
<proteinExistence type="inferred from homology"/>
<protein>
    <submittedName>
        <fullName evidence="13">Uncharacterized protein</fullName>
    </submittedName>
</protein>
<keyword evidence="4" id="KW-0479">Metal-binding</keyword>
<feature type="domain" description="N-acetyltransferase ESCO zinc-finger" evidence="11">
    <location>
        <begin position="177"/>
        <end position="213"/>
    </location>
</feature>
<dbReference type="EMBL" id="JACCJB010000022">
    <property type="protein sequence ID" value="KAF6218686.1"/>
    <property type="molecule type" value="Genomic_DNA"/>
</dbReference>
<name>A0A8H6C8L4_9LECA</name>
<evidence type="ECO:0000256" key="7">
    <source>
        <dbReference type="ARBA" id="ARBA00023242"/>
    </source>
</evidence>
<gene>
    <name evidence="13" type="ORF">HO133_006037</name>
</gene>
<keyword evidence="6" id="KW-0862">Zinc</keyword>
<dbReference type="InterPro" id="IPR028009">
    <property type="entry name" value="ESCO_Acetyltransf_dom"/>
</dbReference>
<evidence type="ECO:0000313" key="14">
    <source>
        <dbReference type="Proteomes" id="UP000593566"/>
    </source>
</evidence>
<comment type="similarity">
    <text evidence="2">Belongs to the acetyltransferase family. ECO subfamily.</text>
</comment>
<dbReference type="AlphaFoldDB" id="A0A8H6C8L4"/>
<keyword evidence="14" id="KW-1185">Reference proteome</keyword>
<dbReference type="PANTHER" id="PTHR45884">
    <property type="entry name" value="N-ACETYLTRANSFERASE ECO"/>
    <property type="match status" value="1"/>
</dbReference>
<evidence type="ECO:0000256" key="9">
    <source>
        <dbReference type="ARBA" id="ARBA00023315"/>
    </source>
</evidence>
<dbReference type="GeneID" id="59334442"/>
<dbReference type="GO" id="GO:0000785">
    <property type="term" value="C:chromatin"/>
    <property type="evidence" value="ECO:0007669"/>
    <property type="project" value="TreeGrafter"/>
</dbReference>
<organism evidence="13 14">
    <name type="scientific">Letharia lupina</name>
    <dbReference type="NCBI Taxonomy" id="560253"/>
    <lineage>
        <taxon>Eukaryota</taxon>
        <taxon>Fungi</taxon>
        <taxon>Dikarya</taxon>
        <taxon>Ascomycota</taxon>
        <taxon>Pezizomycotina</taxon>
        <taxon>Lecanoromycetes</taxon>
        <taxon>OSLEUM clade</taxon>
        <taxon>Lecanoromycetidae</taxon>
        <taxon>Lecanorales</taxon>
        <taxon>Lecanorineae</taxon>
        <taxon>Parmeliaceae</taxon>
        <taxon>Letharia</taxon>
    </lineage>
</organism>
<dbReference type="Pfam" id="PF13880">
    <property type="entry name" value="Acetyltransf_13"/>
    <property type="match status" value="1"/>
</dbReference>
<evidence type="ECO:0000256" key="3">
    <source>
        <dbReference type="ARBA" id="ARBA00022679"/>
    </source>
</evidence>
<evidence type="ECO:0000256" key="8">
    <source>
        <dbReference type="ARBA" id="ARBA00023306"/>
    </source>
</evidence>
<evidence type="ECO:0000256" key="5">
    <source>
        <dbReference type="ARBA" id="ARBA00022771"/>
    </source>
</evidence>
<feature type="compositionally biased region" description="Pro residues" evidence="10">
    <location>
        <begin position="121"/>
        <end position="130"/>
    </location>
</feature>
<dbReference type="RefSeq" id="XP_037148121.1">
    <property type="nucleotide sequence ID" value="XM_037296940.1"/>
</dbReference>
<feature type="region of interest" description="Disordered" evidence="10">
    <location>
        <begin position="147"/>
        <end position="168"/>
    </location>
</feature>
<dbReference type="Proteomes" id="UP000593566">
    <property type="component" value="Unassembled WGS sequence"/>
</dbReference>
<dbReference type="GO" id="GO:0008270">
    <property type="term" value="F:zinc ion binding"/>
    <property type="evidence" value="ECO:0007669"/>
    <property type="project" value="UniProtKB-KW"/>
</dbReference>